<evidence type="ECO:0000313" key="4">
    <source>
        <dbReference type="Proteomes" id="UP000654345"/>
    </source>
</evidence>
<organism evidence="3 4">
    <name type="scientific">Ktedonobacter robiniae</name>
    <dbReference type="NCBI Taxonomy" id="2778365"/>
    <lineage>
        <taxon>Bacteria</taxon>
        <taxon>Bacillati</taxon>
        <taxon>Chloroflexota</taxon>
        <taxon>Ktedonobacteria</taxon>
        <taxon>Ktedonobacterales</taxon>
        <taxon>Ktedonobacteraceae</taxon>
        <taxon>Ktedonobacter</taxon>
    </lineage>
</organism>
<gene>
    <name evidence="3" type="ORF">KSB_13680</name>
</gene>
<dbReference type="EMBL" id="BNJG01000001">
    <property type="protein sequence ID" value="GHO52893.1"/>
    <property type="molecule type" value="Genomic_DNA"/>
</dbReference>
<keyword evidence="2" id="KW-1133">Transmembrane helix</keyword>
<evidence type="ECO:0000256" key="2">
    <source>
        <dbReference type="SAM" id="Phobius"/>
    </source>
</evidence>
<keyword evidence="4" id="KW-1185">Reference proteome</keyword>
<feature type="compositionally biased region" description="Low complexity" evidence="1">
    <location>
        <begin position="169"/>
        <end position="180"/>
    </location>
</feature>
<feature type="region of interest" description="Disordered" evidence="1">
    <location>
        <begin position="167"/>
        <end position="215"/>
    </location>
</feature>
<sequence>MALVQQSLRGIRQQSGSWVRNAEHLVMRLVSLAFSLASAHAIRWFFAPMDHADVLQPYITWGIAIGFGVLGFFVSRGIAHRMMNNEPVWLYIPICLVVEVVEIFCNFSLAASVVQNATWLGTVPPGMHDPLIYATYLVLSIVPLVSILLAVVDMDMERRRVSGWNGHGAAPKVAPKQAPAWGGTAAQPQAGYPTMRAPAQGGAGAKVPLQVQTVP</sequence>
<accession>A0ABQ3UJQ4</accession>
<feature type="transmembrane region" description="Helical" evidence="2">
    <location>
        <begin position="88"/>
        <end position="111"/>
    </location>
</feature>
<evidence type="ECO:0008006" key="5">
    <source>
        <dbReference type="Google" id="ProtNLM"/>
    </source>
</evidence>
<feature type="transmembrane region" description="Helical" evidence="2">
    <location>
        <begin position="25"/>
        <end position="46"/>
    </location>
</feature>
<dbReference type="RefSeq" id="WP_201369753.1">
    <property type="nucleotide sequence ID" value="NZ_BNJG01000001.1"/>
</dbReference>
<keyword evidence="2" id="KW-0812">Transmembrane</keyword>
<keyword evidence="2" id="KW-0472">Membrane</keyword>
<feature type="transmembrane region" description="Helical" evidence="2">
    <location>
        <begin position="131"/>
        <end position="152"/>
    </location>
</feature>
<protein>
    <recommendedName>
        <fullName evidence="5">TRAP transporter small permease</fullName>
    </recommendedName>
</protein>
<dbReference type="Proteomes" id="UP000654345">
    <property type="component" value="Unassembled WGS sequence"/>
</dbReference>
<proteinExistence type="predicted"/>
<feature type="transmembrane region" description="Helical" evidence="2">
    <location>
        <begin position="58"/>
        <end position="76"/>
    </location>
</feature>
<evidence type="ECO:0000313" key="3">
    <source>
        <dbReference type="EMBL" id="GHO52893.1"/>
    </source>
</evidence>
<name>A0ABQ3UJQ4_9CHLR</name>
<comment type="caution">
    <text evidence="3">The sequence shown here is derived from an EMBL/GenBank/DDBJ whole genome shotgun (WGS) entry which is preliminary data.</text>
</comment>
<evidence type="ECO:0000256" key="1">
    <source>
        <dbReference type="SAM" id="MobiDB-lite"/>
    </source>
</evidence>
<reference evidence="3 4" key="1">
    <citation type="journal article" date="2021" name="Int. J. Syst. Evol. Microbiol.">
        <title>Reticulibacter mediterranei gen. nov., sp. nov., within the new family Reticulibacteraceae fam. nov., and Ktedonospora formicarum gen. nov., sp. nov., Ktedonobacter robiniae sp. nov., Dictyobacter formicarum sp. nov. and Dictyobacter arantiisoli sp. nov., belonging to the class Ktedonobacteria.</title>
        <authorList>
            <person name="Yabe S."/>
            <person name="Zheng Y."/>
            <person name="Wang C.M."/>
            <person name="Sakai Y."/>
            <person name="Abe K."/>
            <person name="Yokota A."/>
            <person name="Donadio S."/>
            <person name="Cavaletti L."/>
            <person name="Monciardini P."/>
        </authorList>
    </citation>
    <scope>NUCLEOTIDE SEQUENCE [LARGE SCALE GENOMIC DNA]</scope>
    <source>
        <strain evidence="3 4">SOSP1-30</strain>
    </source>
</reference>